<dbReference type="AlphaFoldDB" id="A0A495RRU9"/>
<accession>A0A495RRU9</accession>
<sequence>MKLKIRYFLKMKKNILLSLLLIILFSFPSKQSLQIHLEKVPKYEGNGSLTDKPDNKILISEQDINLEIFDKWNTKNTVDIFINQKTMKCSSRQRKGKIIYSKYCTENYKTEFE</sequence>
<proteinExistence type="predicted"/>
<dbReference type="Proteomes" id="UP000280091">
    <property type="component" value="Unassembled WGS sequence"/>
</dbReference>
<reference evidence="1 2" key="1">
    <citation type="submission" date="2018-10" db="EMBL/GenBank/DDBJ databases">
        <title>Genomic Encyclopedia of Archaeal and Bacterial Type Strains, Phase II (KMG-II): from individual species to whole genera.</title>
        <authorList>
            <person name="Goeker M."/>
        </authorList>
    </citation>
    <scope>NUCLEOTIDE SEQUENCE [LARGE SCALE GENOMIC DNA]</scope>
    <source>
        <strain evidence="1 2">DSM 15094</strain>
    </source>
</reference>
<organism evidence="1 2">
    <name type="scientific">Flavobacterium limicola</name>
    <dbReference type="NCBI Taxonomy" id="180441"/>
    <lineage>
        <taxon>Bacteria</taxon>
        <taxon>Pseudomonadati</taxon>
        <taxon>Bacteroidota</taxon>
        <taxon>Flavobacteriia</taxon>
        <taxon>Flavobacteriales</taxon>
        <taxon>Flavobacteriaceae</taxon>
        <taxon>Flavobacterium</taxon>
    </lineage>
</organism>
<name>A0A495RRU9_9FLAO</name>
<comment type="caution">
    <text evidence="1">The sequence shown here is derived from an EMBL/GenBank/DDBJ whole genome shotgun (WGS) entry which is preliminary data.</text>
</comment>
<protein>
    <submittedName>
        <fullName evidence="1">Uncharacterized protein</fullName>
    </submittedName>
</protein>
<evidence type="ECO:0000313" key="2">
    <source>
        <dbReference type="Proteomes" id="UP000280091"/>
    </source>
</evidence>
<gene>
    <name evidence="1" type="ORF">BC952_2662</name>
</gene>
<dbReference type="EMBL" id="RBXA01000004">
    <property type="protein sequence ID" value="RKS90283.1"/>
    <property type="molecule type" value="Genomic_DNA"/>
</dbReference>
<evidence type="ECO:0000313" key="1">
    <source>
        <dbReference type="EMBL" id="RKS90283.1"/>
    </source>
</evidence>
<keyword evidence="2" id="KW-1185">Reference proteome</keyword>